<evidence type="ECO:0000313" key="1">
    <source>
        <dbReference type="EMBL" id="KYN09756.1"/>
    </source>
</evidence>
<dbReference type="Proteomes" id="UP000078492">
    <property type="component" value="Unassembled WGS sequence"/>
</dbReference>
<dbReference type="InterPro" id="IPR036397">
    <property type="entry name" value="RNaseH_sf"/>
</dbReference>
<protein>
    <recommendedName>
        <fullName evidence="3">Transposable element Tc3 transposase</fullName>
    </recommendedName>
</protein>
<dbReference type="STRING" id="471704.A0A151ISB8"/>
<gene>
    <name evidence="1" type="ORF">ALC57_18122</name>
</gene>
<evidence type="ECO:0000313" key="2">
    <source>
        <dbReference type="Proteomes" id="UP000078492"/>
    </source>
</evidence>
<reference evidence="1 2" key="1">
    <citation type="submission" date="2015-09" db="EMBL/GenBank/DDBJ databases">
        <title>Trachymyrmex cornetzi WGS genome.</title>
        <authorList>
            <person name="Nygaard S."/>
            <person name="Hu H."/>
            <person name="Boomsma J."/>
            <person name="Zhang G."/>
        </authorList>
    </citation>
    <scope>NUCLEOTIDE SEQUENCE [LARGE SCALE GENOMIC DNA]</scope>
    <source>
        <strain evidence="1">Tcor2-1</strain>
        <tissue evidence="1">Whole body</tissue>
    </source>
</reference>
<dbReference type="PANTHER" id="PTHR47326:SF1">
    <property type="entry name" value="HTH PSQ-TYPE DOMAIN-CONTAINING PROTEIN"/>
    <property type="match status" value="1"/>
</dbReference>
<accession>A0A151ISB8</accession>
<dbReference type="PANTHER" id="PTHR47326">
    <property type="entry name" value="TRANSPOSABLE ELEMENT TC3 TRANSPOSASE-LIKE PROTEIN"/>
    <property type="match status" value="1"/>
</dbReference>
<name>A0A151ISB8_9HYME</name>
<dbReference type="AlphaFoldDB" id="A0A151ISB8"/>
<dbReference type="GO" id="GO:0003676">
    <property type="term" value="F:nucleic acid binding"/>
    <property type="evidence" value="ECO:0007669"/>
    <property type="project" value="InterPro"/>
</dbReference>
<dbReference type="EMBL" id="KQ981081">
    <property type="protein sequence ID" value="KYN09756.1"/>
    <property type="molecule type" value="Genomic_DNA"/>
</dbReference>
<dbReference type="Gene3D" id="3.30.420.10">
    <property type="entry name" value="Ribonuclease H-like superfamily/Ribonuclease H"/>
    <property type="match status" value="1"/>
</dbReference>
<sequence>MNNEIIPAIRNISGKAFDNVWFQQDGAPCHFGLNVRNLLNNIFPGRWIGRRGLIEWPPRSPDLTSLDNFYWGFLKNKVYETKPTDIDELKERIIQCSNTITRETLQKVNDNFYARLGYCQVAEGHQFEHLIQ</sequence>
<organism evidence="1 2">
    <name type="scientific">Trachymyrmex cornetzi</name>
    <dbReference type="NCBI Taxonomy" id="471704"/>
    <lineage>
        <taxon>Eukaryota</taxon>
        <taxon>Metazoa</taxon>
        <taxon>Ecdysozoa</taxon>
        <taxon>Arthropoda</taxon>
        <taxon>Hexapoda</taxon>
        <taxon>Insecta</taxon>
        <taxon>Pterygota</taxon>
        <taxon>Neoptera</taxon>
        <taxon>Endopterygota</taxon>
        <taxon>Hymenoptera</taxon>
        <taxon>Apocrita</taxon>
        <taxon>Aculeata</taxon>
        <taxon>Formicoidea</taxon>
        <taxon>Formicidae</taxon>
        <taxon>Myrmicinae</taxon>
        <taxon>Trachymyrmex</taxon>
    </lineage>
</organism>
<proteinExistence type="predicted"/>
<keyword evidence="2" id="KW-1185">Reference proteome</keyword>
<evidence type="ECO:0008006" key="3">
    <source>
        <dbReference type="Google" id="ProtNLM"/>
    </source>
</evidence>